<dbReference type="EMBL" id="PXXK01000441">
    <property type="protein sequence ID" value="RFN44376.1"/>
    <property type="molecule type" value="Genomic_DNA"/>
</dbReference>
<dbReference type="Proteomes" id="UP000265631">
    <property type="component" value="Unassembled WGS sequence"/>
</dbReference>
<comment type="caution">
    <text evidence="1">The sequence shown here is derived from an EMBL/GenBank/DDBJ whole genome shotgun (WGS) entry which is preliminary data.</text>
</comment>
<proteinExistence type="predicted"/>
<gene>
    <name evidence="1" type="ORF">FIE12Z_11418</name>
</gene>
<dbReference type="AlphaFoldDB" id="A0A395M954"/>
<keyword evidence="2" id="KW-1185">Reference proteome</keyword>
<name>A0A395M954_9HYPO</name>
<reference evidence="1 2" key="1">
    <citation type="journal article" date="2018" name="PLoS Pathog.">
        <title>Evolution of structural diversity of trichothecenes, a family of toxins produced by plant pathogenic and entomopathogenic fungi.</title>
        <authorList>
            <person name="Proctor R.H."/>
            <person name="McCormick S.P."/>
            <person name="Kim H.S."/>
            <person name="Cardoza R.E."/>
            <person name="Stanley A.M."/>
            <person name="Lindo L."/>
            <person name="Kelly A."/>
            <person name="Brown D.W."/>
            <person name="Lee T."/>
            <person name="Vaughan M.M."/>
            <person name="Alexander N.J."/>
            <person name="Busman M."/>
            <person name="Gutierrez S."/>
        </authorList>
    </citation>
    <scope>NUCLEOTIDE SEQUENCE [LARGE SCALE GENOMIC DNA]</scope>
    <source>
        <strain evidence="1 2">NRRL 13405</strain>
    </source>
</reference>
<evidence type="ECO:0000313" key="2">
    <source>
        <dbReference type="Proteomes" id="UP000265631"/>
    </source>
</evidence>
<organism evidence="1 2">
    <name type="scientific">Fusarium flagelliforme</name>
    <dbReference type="NCBI Taxonomy" id="2675880"/>
    <lineage>
        <taxon>Eukaryota</taxon>
        <taxon>Fungi</taxon>
        <taxon>Dikarya</taxon>
        <taxon>Ascomycota</taxon>
        <taxon>Pezizomycotina</taxon>
        <taxon>Sordariomycetes</taxon>
        <taxon>Hypocreomycetidae</taxon>
        <taxon>Hypocreales</taxon>
        <taxon>Nectriaceae</taxon>
        <taxon>Fusarium</taxon>
        <taxon>Fusarium incarnatum-equiseti species complex</taxon>
    </lineage>
</organism>
<accession>A0A395M954</accession>
<evidence type="ECO:0000313" key="1">
    <source>
        <dbReference type="EMBL" id="RFN44376.1"/>
    </source>
</evidence>
<sequence length="134" mass="15315">MVQHTKESGDTIDPTELGVKELKARALSVGFRNLLQWLKILKMRESYSMAIPLEVMSALGREHLRPSDLLDLLHTDRSFWGVYINLVTDSTGEANHWLFESPLEEQPEPFTQFHDVNNQSTTAWLHPNDPASVM</sequence>
<protein>
    <submittedName>
        <fullName evidence="1">Uncharacterized protein</fullName>
    </submittedName>
</protein>